<evidence type="ECO:0000259" key="3">
    <source>
        <dbReference type="Pfam" id="PF07859"/>
    </source>
</evidence>
<feature type="compositionally biased region" description="Basic and acidic residues" evidence="2">
    <location>
        <begin position="1"/>
        <end position="23"/>
    </location>
</feature>
<dbReference type="InterPro" id="IPR050300">
    <property type="entry name" value="GDXG_lipolytic_enzyme"/>
</dbReference>
<dbReference type="EMBL" id="JAQQWI010000002">
    <property type="protein sequence ID" value="KAK8037665.1"/>
    <property type="molecule type" value="Genomic_DNA"/>
</dbReference>
<dbReference type="InterPro" id="IPR013094">
    <property type="entry name" value="AB_hydrolase_3"/>
</dbReference>
<evidence type="ECO:0000256" key="2">
    <source>
        <dbReference type="SAM" id="MobiDB-lite"/>
    </source>
</evidence>
<feature type="domain" description="Alpha/beta hydrolase fold-3" evidence="3">
    <location>
        <begin position="102"/>
        <end position="321"/>
    </location>
</feature>
<proteinExistence type="predicted"/>
<organism evidence="4 5">
    <name type="scientific">Apiospora marii</name>
    <dbReference type="NCBI Taxonomy" id="335849"/>
    <lineage>
        <taxon>Eukaryota</taxon>
        <taxon>Fungi</taxon>
        <taxon>Dikarya</taxon>
        <taxon>Ascomycota</taxon>
        <taxon>Pezizomycotina</taxon>
        <taxon>Sordariomycetes</taxon>
        <taxon>Xylariomycetidae</taxon>
        <taxon>Amphisphaeriales</taxon>
        <taxon>Apiosporaceae</taxon>
        <taxon>Apiospora</taxon>
    </lineage>
</organism>
<dbReference type="Gene3D" id="3.40.50.1820">
    <property type="entry name" value="alpha/beta hydrolase"/>
    <property type="match status" value="1"/>
</dbReference>
<keyword evidence="1" id="KW-0378">Hydrolase</keyword>
<dbReference type="SUPFAM" id="SSF53474">
    <property type="entry name" value="alpha/beta-Hydrolases"/>
    <property type="match status" value="1"/>
</dbReference>
<comment type="caution">
    <text evidence="4">The sequence shown here is derived from an EMBL/GenBank/DDBJ whole genome shotgun (WGS) entry which is preliminary data.</text>
</comment>
<dbReference type="InterPro" id="IPR029058">
    <property type="entry name" value="AB_hydrolase_fold"/>
</dbReference>
<name>A0ABR1STL4_9PEZI</name>
<dbReference type="Proteomes" id="UP001396898">
    <property type="component" value="Unassembled WGS sequence"/>
</dbReference>
<gene>
    <name evidence="4" type="ORF">PG991_001011</name>
</gene>
<dbReference type="PANTHER" id="PTHR48081:SF8">
    <property type="entry name" value="ALPHA_BETA HYDROLASE FOLD-3 DOMAIN-CONTAINING PROTEIN-RELATED"/>
    <property type="match status" value="1"/>
</dbReference>
<dbReference type="Pfam" id="PF07859">
    <property type="entry name" value="Abhydrolase_3"/>
    <property type="match status" value="1"/>
</dbReference>
<protein>
    <recommendedName>
        <fullName evidence="3">Alpha/beta hydrolase fold-3 domain-containing protein</fullName>
    </recommendedName>
</protein>
<reference evidence="4 5" key="1">
    <citation type="submission" date="2023-01" db="EMBL/GenBank/DDBJ databases">
        <title>Analysis of 21 Apiospora genomes using comparative genomics revels a genus with tremendous synthesis potential of carbohydrate active enzymes and secondary metabolites.</title>
        <authorList>
            <person name="Sorensen T."/>
        </authorList>
    </citation>
    <scope>NUCLEOTIDE SEQUENCE [LARGE SCALE GENOMIC DNA]</scope>
    <source>
        <strain evidence="4 5">CBS 20057</strain>
    </source>
</reference>
<evidence type="ECO:0000313" key="4">
    <source>
        <dbReference type="EMBL" id="KAK8037665.1"/>
    </source>
</evidence>
<keyword evidence="5" id="KW-1185">Reference proteome</keyword>
<evidence type="ECO:0000313" key="5">
    <source>
        <dbReference type="Proteomes" id="UP001396898"/>
    </source>
</evidence>
<accession>A0ABR1STL4</accession>
<sequence>MASDSHQQRLEFLRGHAEGQRDPELDELLSSNGPWPDPPFTDKAQCRSLSDYADGLLIKALGPCPAGLHEEVCEIPTSDPYISTALLTRPAPSSHHSPGPLIVLFHPGGFFLGSPAKLSMYARPLAKFFGASVLCPSYRFAPEHPFPAGIEDAWATLAWAARHAADRLGADPTRGFLVGGISSGANFAVVLARRAAEKTGLRPPLTGVWAPLFMGLNEAAAVPEAYRSLWASHGQHGRDALVIDGAKAATMWDYYRPGVGSPLFNPLASPLEGLVGMPRVFLQVAGHDMFRDDGLVLAYALRDRGGEVRLEVYPGVCHSFWVFAPGLTVSKRFVRDIVVGFAWLLGVGVEDLGPEWETAMAMPDIKVAHNDGCEA</sequence>
<feature type="region of interest" description="Disordered" evidence="2">
    <location>
        <begin position="1"/>
        <end position="37"/>
    </location>
</feature>
<dbReference type="PANTHER" id="PTHR48081">
    <property type="entry name" value="AB HYDROLASE SUPERFAMILY PROTEIN C4A8.06C"/>
    <property type="match status" value="1"/>
</dbReference>
<evidence type="ECO:0000256" key="1">
    <source>
        <dbReference type="ARBA" id="ARBA00022801"/>
    </source>
</evidence>